<keyword evidence="6" id="KW-1185">Reference proteome</keyword>
<dbReference type="InterPro" id="IPR036388">
    <property type="entry name" value="WH-like_DNA-bd_sf"/>
</dbReference>
<keyword evidence="4" id="KW-0804">Transcription</keyword>
<dbReference type="RefSeq" id="WP_200309746.1">
    <property type="nucleotide sequence ID" value="NZ_JAENIM010000008.1"/>
</dbReference>
<dbReference type="InterPro" id="IPR005650">
    <property type="entry name" value="BlaI_family"/>
</dbReference>
<dbReference type="Gene3D" id="1.10.4040.10">
    <property type="entry name" value="Penicillinase repressor domain"/>
    <property type="match status" value="1"/>
</dbReference>
<dbReference type="AlphaFoldDB" id="A0A8J7MBT8"/>
<dbReference type="EMBL" id="JAENIM010000008">
    <property type="protein sequence ID" value="MBK1789703.1"/>
    <property type="molecule type" value="Genomic_DNA"/>
</dbReference>
<keyword evidence="3" id="KW-0238">DNA-binding</keyword>
<gene>
    <name evidence="5" type="ORF">JIN82_00895</name>
</gene>
<evidence type="ECO:0000313" key="6">
    <source>
        <dbReference type="Proteomes" id="UP000624703"/>
    </source>
</evidence>
<evidence type="ECO:0000256" key="1">
    <source>
        <dbReference type="ARBA" id="ARBA00011046"/>
    </source>
</evidence>
<accession>A0A8J7MBT8</accession>
<name>A0A8J7MBT8_9BACT</name>
<dbReference type="PIRSF" id="PIRSF019455">
    <property type="entry name" value="CopR_AtkY"/>
    <property type="match status" value="1"/>
</dbReference>
<reference evidence="5" key="1">
    <citation type="submission" date="2021-01" db="EMBL/GenBank/DDBJ databases">
        <title>Modified the classification status of verrucomicrobia.</title>
        <authorList>
            <person name="Feng X."/>
        </authorList>
    </citation>
    <scope>NUCLEOTIDE SEQUENCE</scope>
    <source>
        <strain evidence="5">_KCTC 22039</strain>
    </source>
</reference>
<evidence type="ECO:0000313" key="5">
    <source>
        <dbReference type="EMBL" id="MBK1789703.1"/>
    </source>
</evidence>
<dbReference type="Gene3D" id="1.10.10.10">
    <property type="entry name" value="Winged helix-like DNA-binding domain superfamily/Winged helix DNA-binding domain"/>
    <property type="match status" value="1"/>
</dbReference>
<organism evidence="5 6">
    <name type="scientific">Persicirhabdus sediminis</name>
    <dbReference type="NCBI Taxonomy" id="454144"/>
    <lineage>
        <taxon>Bacteria</taxon>
        <taxon>Pseudomonadati</taxon>
        <taxon>Verrucomicrobiota</taxon>
        <taxon>Verrucomicrobiia</taxon>
        <taxon>Verrucomicrobiales</taxon>
        <taxon>Verrucomicrobiaceae</taxon>
        <taxon>Persicirhabdus</taxon>
    </lineage>
</organism>
<evidence type="ECO:0000256" key="4">
    <source>
        <dbReference type="ARBA" id="ARBA00023163"/>
    </source>
</evidence>
<dbReference type="Pfam" id="PF03965">
    <property type="entry name" value="Penicillinase_R"/>
    <property type="match status" value="1"/>
</dbReference>
<proteinExistence type="inferred from homology"/>
<comment type="similarity">
    <text evidence="1">Belongs to the BlaI transcriptional regulatory family.</text>
</comment>
<dbReference type="GO" id="GO:0003677">
    <property type="term" value="F:DNA binding"/>
    <property type="evidence" value="ECO:0007669"/>
    <property type="project" value="UniProtKB-KW"/>
</dbReference>
<evidence type="ECO:0000256" key="2">
    <source>
        <dbReference type="ARBA" id="ARBA00023015"/>
    </source>
</evidence>
<keyword evidence="2" id="KW-0805">Transcription regulation</keyword>
<comment type="caution">
    <text evidence="5">The sequence shown here is derived from an EMBL/GenBank/DDBJ whole genome shotgun (WGS) entry which is preliminary data.</text>
</comment>
<dbReference type="SUPFAM" id="SSF46785">
    <property type="entry name" value="Winged helix' DNA-binding domain"/>
    <property type="match status" value="1"/>
</dbReference>
<sequence>MSKTDLSPTEAEFKILNVLWQNGPLTVRAIHDQLETSSGYTTTLKLLQIMTTKKLVTRDESSRAHIYSAALSKDSAKQKEVKSLAGKLFGGSVLKLALGALSEKKCSAEDLQKIKELVAQMEDEQSTKM</sequence>
<dbReference type="InterPro" id="IPR036390">
    <property type="entry name" value="WH_DNA-bd_sf"/>
</dbReference>
<dbReference type="Proteomes" id="UP000624703">
    <property type="component" value="Unassembled WGS sequence"/>
</dbReference>
<evidence type="ECO:0000256" key="3">
    <source>
        <dbReference type="ARBA" id="ARBA00023125"/>
    </source>
</evidence>
<protein>
    <submittedName>
        <fullName evidence="5">BlaI/MecI/CopY family transcriptional regulator</fullName>
    </submittedName>
</protein>
<dbReference type="GO" id="GO:0045892">
    <property type="term" value="P:negative regulation of DNA-templated transcription"/>
    <property type="evidence" value="ECO:0007669"/>
    <property type="project" value="InterPro"/>
</dbReference>